<protein>
    <submittedName>
        <fullName evidence="7">Blast:Ras-related protein Ral-a</fullName>
    </submittedName>
</protein>
<dbReference type="InterPro" id="IPR027417">
    <property type="entry name" value="P-loop_NTPase"/>
</dbReference>
<evidence type="ECO:0000256" key="2">
    <source>
        <dbReference type="ARBA" id="ARBA00022741"/>
    </source>
</evidence>
<dbReference type="InterPro" id="IPR001806">
    <property type="entry name" value="Small_GTPase"/>
</dbReference>
<dbReference type="OMA" id="QFMYNEY"/>
<dbReference type="EMBL" id="OUUW01000007">
    <property type="protein sequence ID" value="SPP82932.1"/>
    <property type="molecule type" value="Genomic_DNA"/>
</dbReference>
<dbReference type="SMART" id="SM00175">
    <property type="entry name" value="RAB"/>
    <property type="match status" value="1"/>
</dbReference>
<accession>A0A3B0JRA7</accession>
<dbReference type="InterPro" id="IPR005225">
    <property type="entry name" value="Small_GTP-bd"/>
</dbReference>
<evidence type="ECO:0000256" key="6">
    <source>
        <dbReference type="SAM" id="MobiDB-lite"/>
    </source>
</evidence>
<dbReference type="SUPFAM" id="SSF52540">
    <property type="entry name" value="P-loop containing nucleoside triphosphate hydrolases"/>
    <property type="match status" value="1"/>
</dbReference>
<feature type="region of interest" description="Disordered" evidence="6">
    <location>
        <begin position="173"/>
        <end position="196"/>
    </location>
</feature>
<dbReference type="AlphaFoldDB" id="A0A3B0JRA7"/>
<dbReference type="GO" id="GO:0007165">
    <property type="term" value="P:signal transduction"/>
    <property type="evidence" value="ECO:0007669"/>
    <property type="project" value="InterPro"/>
</dbReference>
<dbReference type="InterPro" id="IPR020849">
    <property type="entry name" value="Small_GTPase_Ras-type"/>
</dbReference>
<reference evidence="8" key="1">
    <citation type="submission" date="2018-01" db="EMBL/GenBank/DDBJ databases">
        <authorList>
            <person name="Alioto T."/>
            <person name="Alioto T."/>
        </authorList>
    </citation>
    <scope>NUCLEOTIDE SEQUENCE [LARGE SCALE GENOMIC DNA]</scope>
</reference>
<dbReference type="GO" id="GO:0012505">
    <property type="term" value="C:endomembrane system"/>
    <property type="evidence" value="ECO:0007669"/>
    <property type="project" value="UniProtKB-SubCell"/>
</dbReference>
<proteinExistence type="predicted"/>
<dbReference type="Pfam" id="PF00071">
    <property type="entry name" value="Ras"/>
    <property type="match status" value="1"/>
</dbReference>
<feature type="compositionally biased region" description="Basic residues" evidence="6">
    <location>
        <begin position="182"/>
        <end position="196"/>
    </location>
</feature>
<dbReference type="FunFam" id="3.40.50.300:FF:002309">
    <property type="entry name" value="Ras-related protein Ral-A"/>
    <property type="match status" value="1"/>
</dbReference>
<evidence type="ECO:0000256" key="3">
    <source>
        <dbReference type="ARBA" id="ARBA00023134"/>
    </source>
</evidence>
<dbReference type="PANTHER" id="PTHR24070">
    <property type="entry name" value="RAS, DI-RAS, AND RHEB FAMILY MEMBERS OF SMALL GTPASE SUPERFAMILY"/>
    <property type="match status" value="1"/>
</dbReference>
<dbReference type="Gene3D" id="3.40.50.300">
    <property type="entry name" value="P-loop containing nucleotide triphosphate hydrolases"/>
    <property type="match status" value="1"/>
</dbReference>
<keyword evidence="8" id="KW-1185">Reference proteome</keyword>
<dbReference type="NCBIfam" id="TIGR00231">
    <property type="entry name" value="small_GTP"/>
    <property type="match status" value="1"/>
</dbReference>
<keyword evidence="3" id="KW-0342">GTP-binding</keyword>
<dbReference type="PROSITE" id="PS51421">
    <property type="entry name" value="RAS"/>
    <property type="match status" value="1"/>
</dbReference>
<evidence type="ECO:0000256" key="1">
    <source>
        <dbReference type="ARBA" id="ARBA00022481"/>
    </source>
</evidence>
<dbReference type="STRING" id="7266.A0A3B0JRA7"/>
<sequence length="196" mass="22543">MSIQKSLYKVAMVGSGDVGKSALTLQFMYNEYEEEYEPTKADIYRKTIQLDGEEVQIDILDTASQEVCAVIRDSYYRRSDGFLCVFSVTNEKSFQATHEIRELVLLLKNDDRVPFLLVGNKSDSKEERKVPLSECQATAQKWGVTYVETSAKLYQNVDRIFLDVMRQIRSKRAVHSNEPNGRRKAMKKGWHKCAVL</sequence>
<dbReference type="OrthoDB" id="5976022at2759"/>
<dbReference type="GO" id="GO:0016020">
    <property type="term" value="C:membrane"/>
    <property type="evidence" value="ECO:0007669"/>
    <property type="project" value="InterPro"/>
</dbReference>
<evidence type="ECO:0000313" key="7">
    <source>
        <dbReference type="EMBL" id="SPP82932.1"/>
    </source>
</evidence>
<dbReference type="SMART" id="SM00174">
    <property type="entry name" value="RHO"/>
    <property type="match status" value="1"/>
</dbReference>
<evidence type="ECO:0000313" key="8">
    <source>
        <dbReference type="Proteomes" id="UP000268350"/>
    </source>
</evidence>
<dbReference type="GO" id="GO:0005525">
    <property type="term" value="F:GTP binding"/>
    <property type="evidence" value="ECO:0007669"/>
    <property type="project" value="UniProtKB-KW"/>
</dbReference>
<dbReference type="PRINTS" id="PR00449">
    <property type="entry name" value="RASTRNSFRMNG"/>
</dbReference>
<keyword evidence="2" id="KW-0547">Nucleotide-binding</keyword>
<name>A0A3B0JRA7_DROGU</name>
<dbReference type="PROSITE" id="PS51419">
    <property type="entry name" value="RAB"/>
    <property type="match status" value="1"/>
</dbReference>
<gene>
    <name evidence="7" type="ORF">DGUA_6G017698</name>
</gene>
<dbReference type="GO" id="GO:0003924">
    <property type="term" value="F:GTPase activity"/>
    <property type="evidence" value="ECO:0007669"/>
    <property type="project" value="InterPro"/>
</dbReference>
<comment type="subcellular location">
    <subcellularLocation>
        <location evidence="5">Endomembrane system</location>
        <topology evidence="5">Lipid-anchor</topology>
        <orientation evidence="5">Cytoplasmic side</orientation>
    </subcellularLocation>
</comment>
<keyword evidence="1" id="KW-0488">Methylation</keyword>
<organism evidence="7 8">
    <name type="scientific">Drosophila guanche</name>
    <name type="common">Fruit fly</name>
    <dbReference type="NCBI Taxonomy" id="7266"/>
    <lineage>
        <taxon>Eukaryota</taxon>
        <taxon>Metazoa</taxon>
        <taxon>Ecdysozoa</taxon>
        <taxon>Arthropoda</taxon>
        <taxon>Hexapoda</taxon>
        <taxon>Insecta</taxon>
        <taxon>Pterygota</taxon>
        <taxon>Neoptera</taxon>
        <taxon>Endopterygota</taxon>
        <taxon>Diptera</taxon>
        <taxon>Brachycera</taxon>
        <taxon>Muscomorpha</taxon>
        <taxon>Ephydroidea</taxon>
        <taxon>Drosophilidae</taxon>
        <taxon>Drosophila</taxon>
        <taxon>Sophophora</taxon>
    </lineage>
</organism>
<evidence type="ECO:0000256" key="5">
    <source>
        <dbReference type="ARBA" id="ARBA00046278"/>
    </source>
</evidence>
<dbReference type="Proteomes" id="UP000268350">
    <property type="component" value="Unassembled WGS sequence"/>
</dbReference>
<evidence type="ECO:0000256" key="4">
    <source>
        <dbReference type="ARBA" id="ARBA00023288"/>
    </source>
</evidence>
<keyword evidence="4" id="KW-0449">Lipoprotein</keyword>
<dbReference type="SMART" id="SM00173">
    <property type="entry name" value="RAS"/>
    <property type="match status" value="1"/>
</dbReference>